<keyword evidence="2" id="KW-1185">Reference proteome</keyword>
<dbReference type="Proteomes" id="UP000008614">
    <property type="component" value="Chromosome"/>
</dbReference>
<sequence length="40" mass="4254">MTPPVRKQSKKISIDAGGEAILNERNLVCLPFGGKGGKRS</sequence>
<evidence type="ECO:0000313" key="1">
    <source>
        <dbReference type="EMBL" id="ADR26153.1"/>
    </source>
</evidence>
<dbReference type="EMBL" id="CP001855">
    <property type="protein sequence ID" value="ADR26153.1"/>
    <property type="molecule type" value="Genomic_DNA"/>
</dbReference>
<organism evidence="1 2">
    <name type="scientific">Escherichia coli O83:H1 (strain NRG 857C / AIEC)</name>
    <dbReference type="NCBI Taxonomy" id="685038"/>
    <lineage>
        <taxon>Bacteria</taxon>
        <taxon>Pseudomonadati</taxon>
        <taxon>Pseudomonadota</taxon>
        <taxon>Gammaproteobacteria</taxon>
        <taxon>Enterobacterales</taxon>
        <taxon>Enterobacteriaceae</taxon>
        <taxon>Escherichia</taxon>
    </lineage>
</organism>
<dbReference type="AlphaFoldDB" id="A0A0H3EHD8"/>
<evidence type="ECO:0000313" key="2">
    <source>
        <dbReference type="Proteomes" id="UP000008614"/>
    </source>
</evidence>
<dbReference type="HOGENOM" id="CLU_3381641_0_0_6"/>
<gene>
    <name evidence="1" type="ordered locus">NRG857_03620</name>
</gene>
<dbReference type="KEGG" id="eln:NRG857_03620"/>
<name>A0A0H3EHD8_ECO8N</name>
<proteinExistence type="predicted"/>
<protein>
    <submittedName>
        <fullName evidence="1">Uncharacterized protein</fullName>
    </submittedName>
</protein>
<reference evidence="1 2" key="1">
    <citation type="journal article" date="2010" name="BMC Genomics">
        <title>Genome sequence of adherent-invasive Escherichia coli and comparative genomic analysis with other E. coli pathotypes.</title>
        <authorList>
            <person name="Nash J.H."/>
            <person name="Villegas A."/>
            <person name="Kropinski A.M."/>
            <person name="Aguilar-Valenzuela R."/>
            <person name="Konczy P."/>
            <person name="Mascarenhas M."/>
            <person name="Ziebell K."/>
            <person name="Torres A.G."/>
            <person name="Karmali M.A."/>
            <person name="Coombes B.K."/>
        </authorList>
    </citation>
    <scope>NUCLEOTIDE SEQUENCE [LARGE SCALE GENOMIC DNA]</scope>
    <source>
        <strain evidence="2">NRG 857C / AIEC</strain>
    </source>
</reference>
<accession>A0A0H3EHD8</accession>